<proteinExistence type="predicted"/>
<keyword evidence="2" id="KW-1185">Reference proteome</keyword>
<sequence>MNGLSEKLLDLFTFQANERSERADNFVNLRVSINGSSLRECILNETNTNVKPLCYPPNLLIQLDRVMNTKMMSSKYVTVNNTIIFGDKFNEFVGAIVYVDNHYHSIIKIENKFFDFNDSDVNPLFLDECSVFPSSYNRIMECEKLIHRNSVLFLCKIASDDDSSIIHFTPKMWKIMENKACVLNVLHFSKDNDGETTKFIEIQIKI</sequence>
<organism evidence="1 2">
    <name type="scientific">Tritrichomonas musculus</name>
    <dbReference type="NCBI Taxonomy" id="1915356"/>
    <lineage>
        <taxon>Eukaryota</taxon>
        <taxon>Metamonada</taxon>
        <taxon>Parabasalia</taxon>
        <taxon>Tritrichomonadida</taxon>
        <taxon>Tritrichomonadidae</taxon>
        <taxon>Tritrichomonas</taxon>
    </lineage>
</organism>
<evidence type="ECO:0000313" key="1">
    <source>
        <dbReference type="EMBL" id="KAK8889600.1"/>
    </source>
</evidence>
<name>A0ABR2KER9_9EUKA</name>
<evidence type="ECO:0000313" key="2">
    <source>
        <dbReference type="Proteomes" id="UP001470230"/>
    </source>
</evidence>
<accession>A0ABR2KER9</accession>
<dbReference type="EMBL" id="JAPFFF010000005">
    <property type="protein sequence ID" value="KAK8889600.1"/>
    <property type="molecule type" value="Genomic_DNA"/>
</dbReference>
<dbReference type="Proteomes" id="UP001470230">
    <property type="component" value="Unassembled WGS sequence"/>
</dbReference>
<protein>
    <submittedName>
        <fullName evidence="1">Uncharacterized protein</fullName>
    </submittedName>
</protein>
<gene>
    <name evidence="1" type="ORF">M9Y10_034351</name>
</gene>
<comment type="caution">
    <text evidence="1">The sequence shown here is derived from an EMBL/GenBank/DDBJ whole genome shotgun (WGS) entry which is preliminary data.</text>
</comment>
<reference evidence="1 2" key="1">
    <citation type="submission" date="2024-04" db="EMBL/GenBank/DDBJ databases">
        <title>Tritrichomonas musculus Genome.</title>
        <authorList>
            <person name="Alves-Ferreira E."/>
            <person name="Grigg M."/>
            <person name="Lorenzi H."/>
            <person name="Galac M."/>
        </authorList>
    </citation>
    <scope>NUCLEOTIDE SEQUENCE [LARGE SCALE GENOMIC DNA]</scope>
    <source>
        <strain evidence="1 2">EAF2021</strain>
    </source>
</reference>